<keyword evidence="3" id="KW-1185">Reference proteome</keyword>
<dbReference type="EMBL" id="BAAAZN010000014">
    <property type="protein sequence ID" value="GAA3567929.1"/>
    <property type="molecule type" value="Genomic_DNA"/>
</dbReference>
<name>A0ABP6XJR1_9PSEU</name>
<evidence type="ECO:0000313" key="2">
    <source>
        <dbReference type="EMBL" id="GAA3567929.1"/>
    </source>
</evidence>
<reference evidence="3" key="1">
    <citation type="journal article" date="2019" name="Int. J. Syst. Evol. Microbiol.">
        <title>The Global Catalogue of Microorganisms (GCM) 10K type strain sequencing project: providing services to taxonomists for standard genome sequencing and annotation.</title>
        <authorList>
            <consortium name="The Broad Institute Genomics Platform"/>
            <consortium name="The Broad Institute Genome Sequencing Center for Infectious Disease"/>
            <person name="Wu L."/>
            <person name="Ma J."/>
        </authorList>
    </citation>
    <scope>NUCLEOTIDE SEQUENCE [LARGE SCALE GENOMIC DNA]</scope>
    <source>
        <strain evidence="3">JCM 16898</strain>
    </source>
</reference>
<feature type="region of interest" description="Disordered" evidence="1">
    <location>
        <begin position="1"/>
        <end position="76"/>
    </location>
</feature>
<proteinExistence type="predicted"/>
<feature type="compositionally biased region" description="Polar residues" evidence="1">
    <location>
        <begin position="8"/>
        <end position="19"/>
    </location>
</feature>
<sequence length="76" mass="7949">MLAHTYLAVTTPSTPQHPATASFHPPSPKSAVSWHTRPTSPTAPTPGPGHDGAINTAPKPATTTSTAKPNQQRPQY</sequence>
<evidence type="ECO:0000256" key="1">
    <source>
        <dbReference type="SAM" id="MobiDB-lite"/>
    </source>
</evidence>
<organism evidence="2 3">
    <name type="scientific">Amycolatopsis ultiminotia</name>
    <dbReference type="NCBI Taxonomy" id="543629"/>
    <lineage>
        <taxon>Bacteria</taxon>
        <taxon>Bacillati</taxon>
        <taxon>Actinomycetota</taxon>
        <taxon>Actinomycetes</taxon>
        <taxon>Pseudonocardiales</taxon>
        <taxon>Pseudonocardiaceae</taxon>
        <taxon>Amycolatopsis</taxon>
    </lineage>
</organism>
<gene>
    <name evidence="2" type="ORF">GCM10022222_59850</name>
</gene>
<accession>A0ABP6XJR1</accession>
<feature type="compositionally biased region" description="Low complexity" evidence="1">
    <location>
        <begin position="56"/>
        <end position="69"/>
    </location>
</feature>
<evidence type="ECO:0000313" key="3">
    <source>
        <dbReference type="Proteomes" id="UP001500689"/>
    </source>
</evidence>
<protein>
    <submittedName>
        <fullName evidence="2">Uncharacterized protein</fullName>
    </submittedName>
</protein>
<comment type="caution">
    <text evidence="2">The sequence shown here is derived from an EMBL/GenBank/DDBJ whole genome shotgun (WGS) entry which is preliminary data.</text>
</comment>
<dbReference type="Proteomes" id="UP001500689">
    <property type="component" value="Unassembled WGS sequence"/>
</dbReference>